<protein>
    <recommendedName>
        <fullName evidence="4">DNA topoisomerase (ATP-hydrolyzing)</fullName>
        <ecNumber evidence="4">5.6.2.2</ecNumber>
    </recommendedName>
</protein>
<evidence type="ECO:0000256" key="4">
    <source>
        <dbReference type="ARBA" id="ARBA00012895"/>
    </source>
</evidence>
<evidence type="ECO:0000256" key="8">
    <source>
        <dbReference type="ARBA" id="ARBA00023125"/>
    </source>
</evidence>
<dbReference type="GO" id="GO:0003677">
    <property type="term" value="F:DNA binding"/>
    <property type="evidence" value="ECO:0007669"/>
    <property type="project" value="UniProtKB-UniRule"/>
</dbReference>
<feature type="active site" description="O-(5'-phospho-DNA)-tyrosine intermediate" evidence="10">
    <location>
        <position position="88"/>
    </location>
</feature>
<dbReference type="AlphaFoldDB" id="A0A2C5WUG0"/>
<evidence type="ECO:0000256" key="5">
    <source>
        <dbReference type="ARBA" id="ARBA00022723"/>
    </source>
</evidence>
<reference evidence="14 15" key="1">
    <citation type="journal article" date="2013" name="Fungal Biol.">
        <title>Analysis of microsatellite markers in the genome of the plant pathogen Ceratocystis fimbriata.</title>
        <authorList>
            <person name="Simpson M.C."/>
            <person name="Wilken P.M."/>
            <person name="Coetzee M.P."/>
            <person name="Wingfield M.J."/>
            <person name="Wingfield B.D."/>
        </authorList>
    </citation>
    <scope>NUCLEOTIDE SEQUENCE [LARGE SCALE GENOMIC DNA]</scope>
    <source>
        <strain evidence="14 15">CBS 114723</strain>
    </source>
</reference>
<evidence type="ECO:0000256" key="11">
    <source>
        <dbReference type="SAM" id="MobiDB-lite"/>
    </source>
</evidence>
<dbReference type="CDD" id="cd00223">
    <property type="entry name" value="TOPRIM_TopoIIB_SPO"/>
    <property type="match status" value="1"/>
</dbReference>
<dbReference type="InterPro" id="IPR036078">
    <property type="entry name" value="Spo11/TopoVI_A_sf"/>
</dbReference>
<dbReference type="GO" id="GO:0003918">
    <property type="term" value="F:DNA topoisomerase type II (double strand cut, ATP-hydrolyzing) activity"/>
    <property type="evidence" value="ECO:0007669"/>
    <property type="project" value="UniProtKB-UniRule"/>
</dbReference>
<keyword evidence="5" id="KW-0479">Metal-binding</keyword>
<reference evidence="14 15" key="2">
    <citation type="journal article" date="2013" name="IMA Fungus">
        <title>IMA Genome-F 1: Ceratocystis fimbriata: Draft nuclear genome sequence for the plant pathogen, Ceratocystis fimbriata.</title>
        <authorList>
            <person name="Wilken P.M."/>
            <person name="Steenkamp E.T."/>
            <person name="Wingfield M.J."/>
            <person name="de Beer Z.W."/>
            <person name="Wingfield B.D."/>
        </authorList>
    </citation>
    <scope>NUCLEOTIDE SEQUENCE [LARGE SCALE GENOMIC DNA]</scope>
    <source>
        <strain evidence="14 15">CBS 114723</strain>
    </source>
</reference>
<dbReference type="GO" id="GO:0005524">
    <property type="term" value="F:ATP binding"/>
    <property type="evidence" value="ECO:0007669"/>
    <property type="project" value="InterPro"/>
</dbReference>
<dbReference type="InterPro" id="IPR002815">
    <property type="entry name" value="Spo11/TopoVI_A"/>
</dbReference>
<evidence type="ECO:0000256" key="1">
    <source>
        <dbReference type="ARBA" id="ARBA00000185"/>
    </source>
</evidence>
<dbReference type="Proteomes" id="UP000222788">
    <property type="component" value="Unassembled WGS sequence"/>
</dbReference>
<feature type="region of interest" description="Disordered" evidence="11">
    <location>
        <begin position="247"/>
        <end position="266"/>
    </location>
</feature>
<dbReference type="PRINTS" id="PR01550">
    <property type="entry name" value="TOP6AFAMILY"/>
</dbReference>
<dbReference type="Gene3D" id="3.40.1360.10">
    <property type="match status" value="1"/>
</dbReference>
<dbReference type="GO" id="GO:0000228">
    <property type="term" value="C:nuclear chromosome"/>
    <property type="evidence" value="ECO:0007669"/>
    <property type="project" value="TreeGrafter"/>
</dbReference>
<dbReference type="GO" id="GO:0046872">
    <property type="term" value="F:metal ion binding"/>
    <property type="evidence" value="ECO:0007669"/>
    <property type="project" value="UniProtKB-KW"/>
</dbReference>
<dbReference type="EC" id="5.6.2.2" evidence="4"/>
<dbReference type="PANTHER" id="PTHR10848">
    <property type="entry name" value="MEIOTIC RECOMBINATION PROTEIN SPO11"/>
    <property type="match status" value="1"/>
</dbReference>
<evidence type="ECO:0000256" key="6">
    <source>
        <dbReference type="ARBA" id="ARBA00022842"/>
    </source>
</evidence>
<comment type="catalytic activity">
    <reaction evidence="1 10">
        <text>ATP-dependent breakage, passage and rejoining of double-stranded DNA.</text>
        <dbReference type="EC" id="5.6.2.2"/>
    </reaction>
</comment>
<dbReference type="OrthoDB" id="5377392at2759"/>
<comment type="caution">
    <text evidence="14">The sequence shown here is derived from an EMBL/GenBank/DDBJ whole genome shotgun (WGS) entry which is preliminary data.</text>
</comment>
<proteinExistence type="inferred from homology"/>
<comment type="cofactor">
    <cofactor evidence="2">
        <name>Mg(2+)</name>
        <dbReference type="ChEBI" id="CHEBI:18420"/>
    </cofactor>
</comment>
<feature type="domain" description="Spo11/DNA topoisomerase VI subunit A N-terminal" evidence="12">
    <location>
        <begin position="60"/>
        <end position="120"/>
    </location>
</feature>
<evidence type="ECO:0000256" key="7">
    <source>
        <dbReference type="ARBA" id="ARBA00023029"/>
    </source>
</evidence>
<dbReference type="Pfam" id="PF21180">
    <property type="entry name" value="TOP6A-Spo11_Toprim"/>
    <property type="match status" value="1"/>
</dbReference>
<gene>
    <name evidence="14" type="primary">SPO11-2</name>
    <name evidence="14" type="ORF">CFIMG_006072RA</name>
</gene>
<evidence type="ECO:0000256" key="10">
    <source>
        <dbReference type="PROSITE-ProRule" id="PRU01385"/>
    </source>
</evidence>
<dbReference type="STRING" id="1035309.A0A2C5WUG0"/>
<dbReference type="PROSITE" id="PS52041">
    <property type="entry name" value="TOPO_IIB"/>
    <property type="match status" value="1"/>
</dbReference>
<dbReference type="InterPro" id="IPR036388">
    <property type="entry name" value="WH-like_DNA-bd_sf"/>
</dbReference>
<feature type="domain" description="Topoisomerase 6 subunit A/Spo11 TOPRIM" evidence="13">
    <location>
        <begin position="149"/>
        <end position="320"/>
    </location>
</feature>
<evidence type="ECO:0000313" key="14">
    <source>
        <dbReference type="EMBL" id="PHH49835.1"/>
    </source>
</evidence>
<evidence type="ECO:0000313" key="15">
    <source>
        <dbReference type="Proteomes" id="UP000222788"/>
    </source>
</evidence>
<dbReference type="GO" id="GO:0042138">
    <property type="term" value="P:meiotic DNA double-strand break formation"/>
    <property type="evidence" value="ECO:0007669"/>
    <property type="project" value="TreeGrafter"/>
</dbReference>
<dbReference type="SUPFAM" id="SSF56726">
    <property type="entry name" value="DNA topoisomerase IV, alpha subunit"/>
    <property type="match status" value="1"/>
</dbReference>
<organism evidence="14 15">
    <name type="scientific">Ceratocystis fimbriata CBS 114723</name>
    <dbReference type="NCBI Taxonomy" id="1035309"/>
    <lineage>
        <taxon>Eukaryota</taxon>
        <taxon>Fungi</taxon>
        <taxon>Dikarya</taxon>
        <taxon>Ascomycota</taxon>
        <taxon>Pezizomycotina</taxon>
        <taxon>Sordariomycetes</taxon>
        <taxon>Hypocreomycetidae</taxon>
        <taxon>Microascales</taxon>
        <taxon>Ceratocystidaceae</taxon>
        <taxon>Ceratocystis</taxon>
    </lineage>
</organism>
<accession>A0A2C5WUG0</accession>
<dbReference type="EMBL" id="APWK03000167">
    <property type="protein sequence ID" value="PHH49835.1"/>
    <property type="molecule type" value="Genomic_DNA"/>
</dbReference>
<dbReference type="PANTHER" id="PTHR10848:SF0">
    <property type="entry name" value="MEIOTIC RECOMBINATION PROTEIN SPO11"/>
    <property type="match status" value="1"/>
</dbReference>
<evidence type="ECO:0000256" key="9">
    <source>
        <dbReference type="ARBA" id="ARBA00023235"/>
    </source>
</evidence>
<keyword evidence="9 10" id="KW-0413">Isomerase</keyword>
<keyword evidence="6" id="KW-0460">Magnesium</keyword>
<dbReference type="GO" id="GO:0000706">
    <property type="term" value="P:meiotic DNA double-strand break processing"/>
    <property type="evidence" value="ECO:0007669"/>
    <property type="project" value="TreeGrafter"/>
</dbReference>
<dbReference type="InterPro" id="IPR013049">
    <property type="entry name" value="Spo11/TopoVI_A_N"/>
</dbReference>
<comment type="similarity">
    <text evidence="3 10">Belongs to the TOP6A family.</text>
</comment>
<keyword evidence="8 10" id="KW-0238">DNA-binding</keyword>
<evidence type="ECO:0000256" key="2">
    <source>
        <dbReference type="ARBA" id="ARBA00001946"/>
    </source>
</evidence>
<dbReference type="Pfam" id="PF04406">
    <property type="entry name" value="TP6A_N"/>
    <property type="match status" value="1"/>
</dbReference>
<evidence type="ECO:0000259" key="13">
    <source>
        <dbReference type="Pfam" id="PF21180"/>
    </source>
</evidence>
<name>A0A2C5WUG0_9PEZI</name>
<dbReference type="InterPro" id="IPR034136">
    <property type="entry name" value="TOPRIM_Topo6A/Spo11"/>
</dbReference>
<keyword evidence="15" id="KW-1185">Reference proteome</keyword>
<sequence length="339" mass="37444">MTPHFDHRQSVLTKIEHVIEETILSISQGGEALTTGLLRNCSDILVAVSFPSSSFHSRNTLARLLYILKVAHSAITSGAVVTKRSIYYEMPTLFTSQKQVDEIVDRVSRTLRVNRSDLGIVAAGKGLASGALAVQTTAGSTVDFSQNAKATFRTLAADRFWKTASVAPGLLVTGKGYPDLSTRCFLRWIHNIRPDIPMLALTDFDPDGARIFFCYKSGSKTLSHETSATLPNLQWLGIREQHLQALTSSSEDNDPSSNSRTRQSQLLSMSTRDRCCAACMLVKLSNSAHTDAQALEYMSQIQMMLMLGVKAEIQMLNENGSIATWLDDQLVQYFREICN</sequence>
<evidence type="ECO:0000256" key="3">
    <source>
        <dbReference type="ARBA" id="ARBA00006559"/>
    </source>
</evidence>
<keyword evidence="7 10" id="KW-0799">Topoisomerase</keyword>
<dbReference type="Gene3D" id="1.10.10.10">
    <property type="entry name" value="Winged helix-like DNA-binding domain superfamily/Winged helix DNA-binding domain"/>
    <property type="match status" value="1"/>
</dbReference>
<evidence type="ECO:0000259" key="12">
    <source>
        <dbReference type="Pfam" id="PF04406"/>
    </source>
</evidence>
<dbReference type="GO" id="GO:0007131">
    <property type="term" value="P:reciprocal meiotic recombination"/>
    <property type="evidence" value="ECO:0007669"/>
    <property type="project" value="TreeGrafter"/>
</dbReference>